<name>A0A419DBZ5_9BACT</name>
<gene>
    <name evidence="2" type="ORF">C4544_04730</name>
</gene>
<feature type="chain" id="PRO_5019119100" evidence="1">
    <location>
        <begin position="22"/>
        <end position="311"/>
    </location>
</feature>
<accession>A0A419DBZ5</accession>
<comment type="caution">
    <text evidence="2">The sequence shown here is derived from an EMBL/GenBank/DDBJ whole genome shotgun (WGS) entry which is preliminary data.</text>
</comment>
<feature type="signal peptide" evidence="1">
    <location>
        <begin position="1"/>
        <end position="21"/>
    </location>
</feature>
<dbReference type="Proteomes" id="UP000285655">
    <property type="component" value="Unassembled WGS sequence"/>
</dbReference>
<evidence type="ECO:0000313" key="3">
    <source>
        <dbReference type="Proteomes" id="UP000285655"/>
    </source>
</evidence>
<reference evidence="2 3" key="1">
    <citation type="journal article" date="2017" name="ISME J.">
        <title>Energy and carbon metabolisms in a deep terrestrial subsurface fluid microbial community.</title>
        <authorList>
            <person name="Momper L."/>
            <person name="Jungbluth S.P."/>
            <person name="Lee M.D."/>
            <person name="Amend J.P."/>
        </authorList>
    </citation>
    <scope>NUCLEOTIDE SEQUENCE [LARGE SCALE GENOMIC DNA]</scope>
    <source>
        <strain evidence="2">SURF_29</strain>
    </source>
</reference>
<evidence type="ECO:0000256" key="1">
    <source>
        <dbReference type="SAM" id="SignalP"/>
    </source>
</evidence>
<evidence type="ECO:0000313" key="2">
    <source>
        <dbReference type="EMBL" id="RJO60618.1"/>
    </source>
</evidence>
<organism evidence="2 3">
    <name type="scientific">candidate division WS5 bacterium</name>
    <dbReference type="NCBI Taxonomy" id="2093353"/>
    <lineage>
        <taxon>Bacteria</taxon>
        <taxon>candidate division WS5</taxon>
    </lineage>
</organism>
<dbReference type="AlphaFoldDB" id="A0A419DBZ5"/>
<keyword evidence="1" id="KW-0732">Signal</keyword>
<protein>
    <submittedName>
        <fullName evidence="2">Uncharacterized protein</fullName>
    </submittedName>
</protein>
<sequence>MKKKVLTLMLGMLFLGTTVYAAGDLQVNGGVGIGTTPVGGRAINIAVTDKYALYFDVINNQSSLTPLKFGGTLQWGTFNGTYRGIDLAVLFQGADDNTNYTWADGAELAASYSHMIIGKNKAASGGTITLGAGSYMAHYILKTSTPTNSDRAFSIPTHRGLYITSLDNSGSGNGTSDINITNEEQIKIDNFDTTAHMNVSNLYGMKIDKQTGGSTVNAGIWLAGDGTGADIVFGPNREGRIYSSGGVLYASDNSFNTTQISPHDPETGEWIYYSKNIKTGKVVRVDMEKLVKAVEKLTGETFMVETMMDGK</sequence>
<proteinExistence type="predicted"/>
<dbReference type="EMBL" id="QZJW01000043">
    <property type="protein sequence ID" value="RJO60618.1"/>
    <property type="molecule type" value="Genomic_DNA"/>
</dbReference>